<evidence type="ECO:0000259" key="2">
    <source>
        <dbReference type="Pfam" id="PF03732"/>
    </source>
</evidence>
<dbReference type="InterPro" id="IPR005162">
    <property type="entry name" value="Retrotrans_gag_dom"/>
</dbReference>
<evidence type="ECO:0000256" key="1">
    <source>
        <dbReference type="SAM" id="MobiDB-lite"/>
    </source>
</evidence>
<gene>
    <name evidence="4" type="primary">LOC121222077</name>
</gene>
<evidence type="ECO:0000313" key="3">
    <source>
        <dbReference type="Proteomes" id="UP000818029"/>
    </source>
</evidence>
<proteinExistence type="predicted"/>
<organism evidence="3 4">
    <name type="scientific">Gossypium hirsutum</name>
    <name type="common">Upland cotton</name>
    <name type="synonym">Gossypium mexicanum</name>
    <dbReference type="NCBI Taxonomy" id="3635"/>
    <lineage>
        <taxon>Eukaryota</taxon>
        <taxon>Viridiplantae</taxon>
        <taxon>Streptophyta</taxon>
        <taxon>Embryophyta</taxon>
        <taxon>Tracheophyta</taxon>
        <taxon>Spermatophyta</taxon>
        <taxon>Magnoliopsida</taxon>
        <taxon>eudicotyledons</taxon>
        <taxon>Gunneridae</taxon>
        <taxon>Pentapetalae</taxon>
        <taxon>rosids</taxon>
        <taxon>malvids</taxon>
        <taxon>Malvales</taxon>
        <taxon>Malvaceae</taxon>
        <taxon>Malvoideae</taxon>
        <taxon>Gossypium</taxon>
    </lineage>
</organism>
<dbReference type="Pfam" id="PF03732">
    <property type="entry name" value="Retrotrans_gag"/>
    <property type="match status" value="1"/>
</dbReference>
<feature type="region of interest" description="Disordered" evidence="1">
    <location>
        <begin position="133"/>
        <end position="152"/>
    </location>
</feature>
<reference evidence="4" key="2">
    <citation type="submission" date="2025-08" db="UniProtKB">
        <authorList>
            <consortium name="RefSeq"/>
        </authorList>
    </citation>
    <scope>IDENTIFICATION</scope>
</reference>
<feature type="compositionally biased region" description="Polar residues" evidence="1">
    <location>
        <begin position="136"/>
        <end position="152"/>
    </location>
</feature>
<dbReference type="PANTHER" id="PTHR35046">
    <property type="entry name" value="ZINC KNUCKLE (CCHC-TYPE) FAMILY PROTEIN"/>
    <property type="match status" value="1"/>
</dbReference>
<accession>A0ABM3ASS2</accession>
<reference evidence="3" key="1">
    <citation type="journal article" date="2020" name="Nat. Genet.">
        <title>Genomic diversifications of five Gossypium allopolyploid species and their impact on cotton improvement.</title>
        <authorList>
            <person name="Chen Z.J."/>
            <person name="Sreedasyam A."/>
            <person name="Ando A."/>
            <person name="Song Q."/>
            <person name="De Santiago L.M."/>
            <person name="Hulse-Kemp A.M."/>
            <person name="Ding M."/>
            <person name="Ye W."/>
            <person name="Kirkbride R.C."/>
            <person name="Jenkins J."/>
            <person name="Plott C."/>
            <person name="Lovell J."/>
            <person name="Lin Y.M."/>
            <person name="Vaughn R."/>
            <person name="Liu B."/>
            <person name="Simpson S."/>
            <person name="Scheffler B.E."/>
            <person name="Wen L."/>
            <person name="Saski C.A."/>
            <person name="Grover C.E."/>
            <person name="Hu G."/>
            <person name="Conover J.L."/>
            <person name="Carlson J.W."/>
            <person name="Shu S."/>
            <person name="Boston L.B."/>
            <person name="Williams M."/>
            <person name="Peterson D.G."/>
            <person name="McGee K."/>
            <person name="Jones D.C."/>
            <person name="Wendel J.F."/>
            <person name="Stelly D.M."/>
            <person name="Grimwood J."/>
            <person name="Schmutz J."/>
        </authorList>
    </citation>
    <scope>NUCLEOTIDE SEQUENCE [LARGE SCALE GENOMIC DNA]</scope>
    <source>
        <strain evidence="3">cv. TM-1</strain>
    </source>
</reference>
<dbReference type="RefSeq" id="XP_040957908.1">
    <property type="nucleotide sequence ID" value="XM_041101974.1"/>
</dbReference>
<name>A0ABM3ASS2_GOSHI</name>
<feature type="domain" description="Retrotransposon gag" evidence="2">
    <location>
        <begin position="38"/>
        <end position="129"/>
    </location>
</feature>
<keyword evidence="3" id="KW-1185">Reference proteome</keyword>
<dbReference type="GeneID" id="121222077"/>
<dbReference type="Proteomes" id="UP000818029">
    <property type="component" value="Chromosome D10"/>
</dbReference>
<sequence>MTIPPFQGKNDPESYLEWEKKMELVFECHNYSENKKVKLAAIEFSDYVIVWWDQLVTSRRRNRERPISTWAEMKAVMHKRFVPSYYHRELYQRLQILTQGNRSVEDYYKDMEIAMIRADVEEDLEKQIETEGPTRTYPTTSANKWAQGTSKAPNRLNEPFVAAKPNQPSGENSKNKTRLFRVILVISSVLSVKEEATLRVNVLIDE</sequence>
<dbReference type="PANTHER" id="PTHR35046:SF9">
    <property type="entry name" value="RNA-DIRECTED DNA POLYMERASE"/>
    <property type="match status" value="1"/>
</dbReference>
<protein>
    <recommendedName>
        <fullName evidence="2">Retrotransposon gag domain-containing protein</fullName>
    </recommendedName>
</protein>
<evidence type="ECO:0000313" key="4">
    <source>
        <dbReference type="RefSeq" id="XP_040957908.1"/>
    </source>
</evidence>